<keyword evidence="3" id="KW-0460">Magnesium</keyword>
<name>N6W732_9GAMM</name>
<dbReference type="InterPro" id="IPR013341">
    <property type="entry name" value="Mandelate_racemase_N_dom"/>
</dbReference>
<comment type="cofactor">
    <cofactor evidence="1">
        <name>Mg(2+)</name>
        <dbReference type="ChEBI" id="CHEBI:18420"/>
    </cofactor>
</comment>
<dbReference type="SFLD" id="SFLDG00179">
    <property type="entry name" value="mandelate_racemase"/>
    <property type="match status" value="1"/>
</dbReference>
<dbReference type="GO" id="GO:0016052">
    <property type="term" value="P:carbohydrate catabolic process"/>
    <property type="evidence" value="ECO:0007669"/>
    <property type="project" value="TreeGrafter"/>
</dbReference>
<dbReference type="SUPFAM" id="SSF54826">
    <property type="entry name" value="Enolase N-terminal domain-like"/>
    <property type="match status" value="1"/>
</dbReference>
<dbReference type="OrthoDB" id="103536at2"/>
<organism evidence="5 6">
    <name type="scientific">Marinobacter nanhaiticus D15-8W</name>
    <dbReference type="NCBI Taxonomy" id="626887"/>
    <lineage>
        <taxon>Bacteria</taxon>
        <taxon>Pseudomonadati</taxon>
        <taxon>Pseudomonadota</taxon>
        <taxon>Gammaproteobacteria</taxon>
        <taxon>Pseudomonadales</taxon>
        <taxon>Marinobacteraceae</taxon>
        <taxon>Marinobacter</taxon>
    </lineage>
</organism>
<evidence type="ECO:0000313" key="6">
    <source>
        <dbReference type="Proteomes" id="UP000013165"/>
    </source>
</evidence>
<dbReference type="Proteomes" id="UP000013165">
    <property type="component" value="Unassembled WGS sequence"/>
</dbReference>
<accession>N6W732</accession>
<keyword evidence="2" id="KW-0479">Metal-binding</keyword>
<dbReference type="SMART" id="SM00922">
    <property type="entry name" value="MR_MLE"/>
    <property type="match status" value="1"/>
</dbReference>
<evidence type="ECO:0000256" key="3">
    <source>
        <dbReference type="ARBA" id="ARBA00022842"/>
    </source>
</evidence>
<dbReference type="STRING" id="626887.J057_11896"/>
<proteinExistence type="predicted"/>
<dbReference type="GO" id="GO:0009063">
    <property type="term" value="P:amino acid catabolic process"/>
    <property type="evidence" value="ECO:0007669"/>
    <property type="project" value="InterPro"/>
</dbReference>
<dbReference type="PATRIC" id="fig|626887.3.peg.2384"/>
<dbReference type="CDD" id="cd03316">
    <property type="entry name" value="MR_like"/>
    <property type="match status" value="1"/>
</dbReference>
<evidence type="ECO:0000256" key="1">
    <source>
        <dbReference type="ARBA" id="ARBA00001946"/>
    </source>
</evidence>
<dbReference type="PANTHER" id="PTHR13794:SF58">
    <property type="entry name" value="MITOCHONDRIAL ENOLASE SUPERFAMILY MEMBER 1"/>
    <property type="match status" value="1"/>
</dbReference>
<sequence>MKIERIHTHILDYQLEQAFESASMRFERRQHCLVEVVCDDGTTGWGECLGPAKANAVVVDTYAAALIGRNPLETEKLWLDLYNRLRDQGQRGLTVTALSGLDIALWDIKGKYYDAPVSELLGGRFRESVRAYATGSFRREGVDRVQDVADEVAGYAREGFHGVKIKIGFDVEEDLRSIAAAREAIGPERRLMIDANHGYDLLEALEVGKRAERYNIDWFEEPVLPEQLSTYRAVRDGQPIPVASGENWHGRYAMLEPLSTRAVDIVQPDVCGVGGFSEMRRVIDMAAMFGVRLVPHVWGTAVCLAASLQVMAALPPNPPRRKPIEPIMEFDRTKNPFRQAVVQTPIEHNQGVVQIPDGPGLGIEINRDALRQFALKEA</sequence>
<dbReference type="InterPro" id="IPR036849">
    <property type="entry name" value="Enolase-like_C_sf"/>
</dbReference>
<dbReference type="InterPro" id="IPR013342">
    <property type="entry name" value="Mandelate_racemase_C"/>
</dbReference>
<dbReference type="HOGENOM" id="CLU_030273_3_0_6"/>
<evidence type="ECO:0000256" key="2">
    <source>
        <dbReference type="ARBA" id="ARBA00022723"/>
    </source>
</evidence>
<reference evidence="5 6" key="1">
    <citation type="journal article" date="2013" name="Genome Announc.">
        <title>Genome Sequence of the Polycyclic Aromatic Hydrocarbon-Degrading Bacterium Strain Marinobacter nanhaiticus D15-8WT.</title>
        <authorList>
            <person name="Cui Z."/>
            <person name="Gao W."/>
            <person name="Li Q."/>
            <person name="Xu G."/>
            <person name="Zheng L."/>
        </authorList>
    </citation>
    <scope>NUCLEOTIDE SEQUENCE [LARGE SCALE GENOMIC DNA]</scope>
    <source>
        <strain evidence="5 6">D15-8W</strain>
    </source>
</reference>
<dbReference type="Pfam" id="PF02746">
    <property type="entry name" value="MR_MLE_N"/>
    <property type="match status" value="1"/>
</dbReference>
<evidence type="ECO:0000313" key="5">
    <source>
        <dbReference type="EMBL" id="ENO16054.1"/>
    </source>
</evidence>
<dbReference type="Gene3D" id="3.20.20.120">
    <property type="entry name" value="Enolase-like C-terminal domain"/>
    <property type="match status" value="1"/>
</dbReference>
<feature type="domain" description="Mandelate racemase/muconate lactonizing enzyme C-terminal" evidence="4">
    <location>
        <begin position="145"/>
        <end position="241"/>
    </location>
</feature>
<dbReference type="AlphaFoldDB" id="N6W732"/>
<dbReference type="SFLD" id="SFLDS00001">
    <property type="entry name" value="Enolase"/>
    <property type="match status" value="1"/>
</dbReference>
<dbReference type="InterPro" id="IPR018110">
    <property type="entry name" value="Mandel_Rmase/mucon_lact_enz_CS"/>
</dbReference>
<dbReference type="InterPro" id="IPR029017">
    <property type="entry name" value="Enolase-like_N"/>
</dbReference>
<dbReference type="SUPFAM" id="SSF51604">
    <property type="entry name" value="Enolase C-terminal domain-like"/>
    <property type="match status" value="1"/>
</dbReference>
<dbReference type="Gene3D" id="3.30.390.10">
    <property type="entry name" value="Enolase-like, N-terminal domain"/>
    <property type="match status" value="1"/>
</dbReference>
<dbReference type="InterPro" id="IPR029065">
    <property type="entry name" value="Enolase_C-like"/>
</dbReference>
<keyword evidence="6" id="KW-1185">Reference proteome</keyword>
<comment type="caution">
    <text evidence="5">The sequence shown here is derived from an EMBL/GenBank/DDBJ whole genome shotgun (WGS) entry which is preliminary data.</text>
</comment>
<dbReference type="eggNOG" id="COG4948">
    <property type="taxonomic scope" value="Bacteria"/>
</dbReference>
<dbReference type="PANTHER" id="PTHR13794">
    <property type="entry name" value="ENOLASE SUPERFAMILY, MANDELATE RACEMASE"/>
    <property type="match status" value="1"/>
</dbReference>
<gene>
    <name evidence="5" type="ORF">J057_11896</name>
</gene>
<dbReference type="InterPro" id="IPR034618">
    <property type="entry name" value="GLI"/>
</dbReference>
<dbReference type="GO" id="GO:0016853">
    <property type="term" value="F:isomerase activity"/>
    <property type="evidence" value="ECO:0007669"/>
    <property type="project" value="InterPro"/>
</dbReference>
<evidence type="ECO:0000259" key="4">
    <source>
        <dbReference type="SMART" id="SM00922"/>
    </source>
</evidence>
<dbReference type="PROSITE" id="PS00908">
    <property type="entry name" value="MR_MLE_1"/>
    <property type="match status" value="1"/>
</dbReference>
<dbReference type="InterPro" id="IPR046945">
    <property type="entry name" value="RHMD-like"/>
</dbReference>
<dbReference type="GO" id="GO:0000287">
    <property type="term" value="F:magnesium ion binding"/>
    <property type="evidence" value="ECO:0007669"/>
    <property type="project" value="TreeGrafter"/>
</dbReference>
<protein>
    <submittedName>
        <fullName evidence="5">Mandelate racemase/muconate lactonizing enzyme family protein</fullName>
    </submittedName>
</protein>
<dbReference type="SFLD" id="SFLDF00553">
    <property type="entry name" value="galactarolactone_cycloisomeras"/>
    <property type="match status" value="1"/>
</dbReference>
<dbReference type="Pfam" id="PF13378">
    <property type="entry name" value="MR_MLE_C"/>
    <property type="match status" value="1"/>
</dbReference>
<dbReference type="GO" id="GO:0016836">
    <property type="term" value="F:hydro-lyase activity"/>
    <property type="evidence" value="ECO:0007669"/>
    <property type="project" value="TreeGrafter"/>
</dbReference>
<dbReference type="EMBL" id="APLQ01000011">
    <property type="protein sequence ID" value="ENO16054.1"/>
    <property type="molecule type" value="Genomic_DNA"/>
</dbReference>